<evidence type="ECO:0000313" key="5">
    <source>
        <dbReference type="Proteomes" id="UP000586918"/>
    </source>
</evidence>
<dbReference type="GO" id="GO:0016747">
    <property type="term" value="F:acyltransferase activity, transferring groups other than amino-acyl groups"/>
    <property type="evidence" value="ECO:0007669"/>
    <property type="project" value="InterPro"/>
</dbReference>
<proteinExistence type="predicted"/>
<dbReference type="RefSeq" id="WP_169414630.1">
    <property type="nucleotide sequence ID" value="NZ_JAAXKZ010000088.1"/>
</dbReference>
<evidence type="ECO:0000259" key="3">
    <source>
        <dbReference type="PROSITE" id="PS51186"/>
    </source>
</evidence>
<dbReference type="Pfam" id="PF00583">
    <property type="entry name" value="Acetyltransf_1"/>
    <property type="match status" value="1"/>
</dbReference>
<dbReference type="NCBIfam" id="TIGR04045">
    <property type="entry name" value="MSMEG_0567_GNAT"/>
    <property type="match status" value="1"/>
</dbReference>
<dbReference type="PROSITE" id="PS51186">
    <property type="entry name" value="GNAT"/>
    <property type="match status" value="1"/>
</dbReference>
<dbReference type="InterPro" id="IPR016181">
    <property type="entry name" value="Acyl_CoA_acyltransferase"/>
</dbReference>
<dbReference type="Gene3D" id="3.40.630.30">
    <property type="match status" value="1"/>
</dbReference>
<accession>A0A848DME4</accession>
<dbReference type="CDD" id="cd04301">
    <property type="entry name" value="NAT_SF"/>
    <property type="match status" value="1"/>
</dbReference>
<keyword evidence="5" id="KW-1185">Reference proteome</keyword>
<dbReference type="PANTHER" id="PTHR43877:SF1">
    <property type="entry name" value="ACETYLTRANSFERASE"/>
    <property type="match status" value="1"/>
</dbReference>
<dbReference type="PANTHER" id="PTHR43877">
    <property type="entry name" value="AMINOALKYLPHOSPHONATE N-ACETYLTRANSFERASE-RELATED-RELATED"/>
    <property type="match status" value="1"/>
</dbReference>
<dbReference type="SUPFAM" id="SSF55729">
    <property type="entry name" value="Acyl-CoA N-acyltransferases (Nat)"/>
    <property type="match status" value="1"/>
</dbReference>
<evidence type="ECO:0000313" key="4">
    <source>
        <dbReference type="EMBL" id="NMH93937.1"/>
    </source>
</evidence>
<gene>
    <name evidence="4" type="ORF">HF519_20635</name>
</gene>
<dbReference type="InterPro" id="IPR024035">
    <property type="entry name" value="MSMEG_0567_GNAT"/>
</dbReference>
<dbReference type="EMBL" id="JAAXKZ010000088">
    <property type="protein sequence ID" value="NMH93937.1"/>
    <property type="molecule type" value="Genomic_DNA"/>
</dbReference>
<comment type="caution">
    <text evidence="4">The sequence shown here is derived from an EMBL/GenBank/DDBJ whole genome shotgun (WGS) entry which is preliminary data.</text>
</comment>
<evidence type="ECO:0000256" key="2">
    <source>
        <dbReference type="ARBA" id="ARBA00023315"/>
    </source>
</evidence>
<feature type="domain" description="N-acetyltransferase" evidence="3">
    <location>
        <begin position="13"/>
        <end position="158"/>
    </location>
</feature>
<dbReference type="InterPro" id="IPR000182">
    <property type="entry name" value="GNAT_dom"/>
</dbReference>
<evidence type="ECO:0000256" key="1">
    <source>
        <dbReference type="ARBA" id="ARBA00022679"/>
    </source>
</evidence>
<dbReference type="InterPro" id="IPR050832">
    <property type="entry name" value="Bact_Acetyltransf"/>
</dbReference>
<dbReference type="AlphaFoldDB" id="A0A848DME4"/>
<keyword evidence="2" id="KW-0012">Acyltransferase</keyword>
<sequence>MTAAPETSRTACLLVRDAADRAAHHAIRHAVFVTEQGVFAEDDHDVHDADPRTLHVLGLVGGVPAGTVRLFPLEREGEPAGDWQGDRLAVLADFRTSGLGAPLVRFAVATAAAHGGRRMIAHVQPANETFFRRLGWTRRGEPEMYVGHPHLLMDIDLQAAAGRG</sequence>
<protein>
    <submittedName>
        <fullName evidence="4">GNAT family N-acetyltransferase</fullName>
    </submittedName>
</protein>
<reference evidence="4 5" key="1">
    <citation type="submission" date="2020-04" db="EMBL/GenBank/DDBJ databases">
        <authorList>
            <person name="Klaysubun C."/>
            <person name="Duangmal K."/>
            <person name="Lipun K."/>
        </authorList>
    </citation>
    <scope>NUCLEOTIDE SEQUENCE [LARGE SCALE GENOMIC DNA]</scope>
    <source>
        <strain evidence="4 5">DSM 45300</strain>
    </source>
</reference>
<name>A0A848DME4_9PSEU</name>
<dbReference type="Proteomes" id="UP000586918">
    <property type="component" value="Unassembled WGS sequence"/>
</dbReference>
<organism evidence="4 5">
    <name type="scientific">Pseudonocardia bannensis</name>
    <dbReference type="NCBI Taxonomy" id="630973"/>
    <lineage>
        <taxon>Bacteria</taxon>
        <taxon>Bacillati</taxon>
        <taxon>Actinomycetota</taxon>
        <taxon>Actinomycetes</taxon>
        <taxon>Pseudonocardiales</taxon>
        <taxon>Pseudonocardiaceae</taxon>
        <taxon>Pseudonocardia</taxon>
    </lineage>
</organism>
<keyword evidence="1 4" id="KW-0808">Transferase</keyword>